<dbReference type="EMBL" id="BGPR01007733">
    <property type="protein sequence ID" value="GBN29108.1"/>
    <property type="molecule type" value="Genomic_DNA"/>
</dbReference>
<evidence type="ECO:0000313" key="3">
    <source>
        <dbReference type="Proteomes" id="UP000499080"/>
    </source>
</evidence>
<name>A0A4Y2MPL2_ARAVE</name>
<evidence type="ECO:0000256" key="1">
    <source>
        <dbReference type="SAM" id="Phobius"/>
    </source>
</evidence>
<accession>A0A4Y2MPL2</accession>
<feature type="transmembrane region" description="Helical" evidence="1">
    <location>
        <begin position="107"/>
        <end position="128"/>
    </location>
</feature>
<organism evidence="2 3">
    <name type="scientific">Araneus ventricosus</name>
    <name type="common">Orbweaver spider</name>
    <name type="synonym">Epeira ventricosa</name>
    <dbReference type="NCBI Taxonomy" id="182803"/>
    <lineage>
        <taxon>Eukaryota</taxon>
        <taxon>Metazoa</taxon>
        <taxon>Ecdysozoa</taxon>
        <taxon>Arthropoda</taxon>
        <taxon>Chelicerata</taxon>
        <taxon>Arachnida</taxon>
        <taxon>Araneae</taxon>
        <taxon>Araneomorphae</taxon>
        <taxon>Entelegynae</taxon>
        <taxon>Araneoidea</taxon>
        <taxon>Araneidae</taxon>
        <taxon>Araneus</taxon>
    </lineage>
</organism>
<comment type="caution">
    <text evidence="2">The sequence shown here is derived from an EMBL/GenBank/DDBJ whole genome shotgun (WGS) entry which is preliminary data.</text>
</comment>
<gene>
    <name evidence="2" type="ORF">AVEN_151697_1</name>
</gene>
<proteinExistence type="predicted"/>
<keyword evidence="3" id="KW-1185">Reference proteome</keyword>
<keyword evidence="1" id="KW-0812">Transmembrane</keyword>
<protein>
    <submittedName>
        <fullName evidence="2">Uncharacterized protein</fullName>
    </submittedName>
</protein>
<dbReference type="Proteomes" id="UP000499080">
    <property type="component" value="Unassembled WGS sequence"/>
</dbReference>
<dbReference type="AlphaFoldDB" id="A0A4Y2MPL2"/>
<sequence length="185" mass="20093">MVAYPSQQLAWNEKRCRMSPGALTMDFRGSVLSVLCAFARNASRWPYCLSDASPALVNRSGFRGGGQGLSKGKSGGSSFSDCPTAHPLPVICDIGLRTLIVKRNGKLLLEIGILNCHLCSGGILWWSLGNVFRLKFLACSLLVSSGGLARLPACPMASRPLKQKTIWAPQKVWQRSKEELLLSNT</sequence>
<keyword evidence="1" id="KW-0472">Membrane</keyword>
<reference evidence="2 3" key="1">
    <citation type="journal article" date="2019" name="Sci. Rep.">
        <title>Orb-weaving spider Araneus ventricosus genome elucidates the spidroin gene catalogue.</title>
        <authorList>
            <person name="Kono N."/>
            <person name="Nakamura H."/>
            <person name="Ohtoshi R."/>
            <person name="Moran D.A.P."/>
            <person name="Shinohara A."/>
            <person name="Yoshida Y."/>
            <person name="Fujiwara M."/>
            <person name="Mori M."/>
            <person name="Tomita M."/>
            <person name="Arakawa K."/>
        </authorList>
    </citation>
    <scope>NUCLEOTIDE SEQUENCE [LARGE SCALE GENOMIC DNA]</scope>
</reference>
<keyword evidence="1" id="KW-1133">Transmembrane helix</keyword>
<evidence type="ECO:0000313" key="2">
    <source>
        <dbReference type="EMBL" id="GBN29108.1"/>
    </source>
</evidence>